<feature type="region of interest" description="Disordered" evidence="1">
    <location>
        <begin position="331"/>
        <end position="405"/>
    </location>
</feature>
<evidence type="ECO:0000313" key="2">
    <source>
        <dbReference type="EMBL" id="GAD51247.1"/>
    </source>
</evidence>
<dbReference type="AlphaFoldDB" id="U2YRA5"/>
<accession>U2YRA5</accession>
<reference evidence="2 3" key="1">
    <citation type="submission" date="2013-09" db="EMBL/GenBank/DDBJ databases">
        <title>Whole genome sequencing of Halarchaeum acidiphilum strain MH1-52-1.</title>
        <authorList>
            <person name="Shimane Y."/>
            <person name="Minegishi H."/>
            <person name="Nishi S."/>
            <person name="Echigo A."/>
            <person name="Shuto A."/>
            <person name="Konishi M."/>
            <person name="Ito T."/>
            <person name="Ohkuma M."/>
            <person name="Ohta Y."/>
            <person name="Nagano Y."/>
            <person name="Tsubouchi T."/>
            <person name="Mori K."/>
            <person name="Usui K."/>
            <person name="Kamekura M."/>
            <person name="Usami R."/>
            <person name="Takaki Y."/>
            <person name="Hatada Y."/>
        </authorList>
    </citation>
    <scope>NUCLEOTIDE SEQUENCE [LARGE SCALE GENOMIC DNA]</scope>
    <source>
        <strain evidence="2 3">JCM 16109</strain>
    </source>
</reference>
<comment type="caution">
    <text evidence="2">The sequence shown here is derived from an EMBL/GenBank/DDBJ whole genome shotgun (WGS) entry which is preliminary data.</text>
</comment>
<dbReference type="EMBL" id="BATA01000001">
    <property type="protein sequence ID" value="GAD51247.1"/>
    <property type="molecule type" value="Genomic_DNA"/>
</dbReference>
<organism evidence="2 3">
    <name type="scientific">Halarchaeum acidiphilum MH1-52-1</name>
    <dbReference type="NCBI Taxonomy" id="1261545"/>
    <lineage>
        <taxon>Archaea</taxon>
        <taxon>Methanobacteriati</taxon>
        <taxon>Methanobacteriota</taxon>
        <taxon>Stenosarchaea group</taxon>
        <taxon>Halobacteria</taxon>
        <taxon>Halobacteriales</taxon>
        <taxon>Halobacteriaceae</taxon>
    </lineage>
</organism>
<proteinExistence type="predicted"/>
<feature type="compositionally biased region" description="Basic residues" evidence="1">
    <location>
        <begin position="358"/>
        <end position="368"/>
    </location>
</feature>
<feature type="compositionally biased region" description="Low complexity" evidence="1">
    <location>
        <begin position="369"/>
        <end position="405"/>
    </location>
</feature>
<evidence type="ECO:0000256" key="1">
    <source>
        <dbReference type="SAM" id="MobiDB-lite"/>
    </source>
</evidence>
<keyword evidence="3" id="KW-1185">Reference proteome</keyword>
<evidence type="ECO:0000313" key="3">
    <source>
        <dbReference type="Proteomes" id="UP000016986"/>
    </source>
</evidence>
<gene>
    <name evidence="2" type="ORF">MBEHAL_0007</name>
</gene>
<protein>
    <submittedName>
        <fullName evidence="2">Uncharacterized protein</fullName>
    </submittedName>
</protein>
<dbReference type="Proteomes" id="UP000016986">
    <property type="component" value="Unassembled WGS sequence"/>
</dbReference>
<sequence length="405" mass="43056">MEVHGDGVSALDARESIGVVGERERPAEGGVHVEPRVVRGRAVGERVERVDRPEVRRPGGADDGEDVLARLLETFERRVELLRVHPMLVVRLDGDDGVVTETEMVGGLLGREVRVRGADDPEVAGLGRQPIALDVVVEVFQTVAIAREQERLEVRLRAAAGDDAVGLVAEVEEAAERLDEAFLDDRRGAALVVGVERLVRRGHQRLRGEAGHHRRAVEVRGRPRVRDVDAVREDVLGDLVDGGVETDPRLGEDVVGQRLADRLGLDPGERVVGVGRVDRGLGRAPERVAVRLGAALGAEEVRVDVAVVAHSSPSAFTAAATASAKMLAISSTSDSSTTSGGRKRAVEPPRPPSSMTRPRSKHSVRTRSARSSSAGRAPASSGSASPSTNSTPSMSPRPRTSPTAS</sequence>
<name>U2YRA5_9EURY</name>